<dbReference type="PANTHER" id="PTHR43685:SF2">
    <property type="entry name" value="GLYCOSYLTRANSFERASE 2-LIKE DOMAIN-CONTAINING PROTEIN"/>
    <property type="match status" value="1"/>
</dbReference>
<dbReference type="InterPro" id="IPR029044">
    <property type="entry name" value="Nucleotide-diphossugar_trans"/>
</dbReference>
<dbReference type="Proteomes" id="UP001138768">
    <property type="component" value="Unassembled WGS sequence"/>
</dbReference>
<dbReference type="Pfam" id="PF00535">
    <property type="entry name" value="Glycos_transf_2"/>
    <property type="match status" value="1"/>
</dbReference>
<proteinExistence type="predicted"/>
<dbReference type="InterPro" id="IPR050834">
    <property type="entry name" value="Glycosyltransf_2"/>
</dbReference>
<feature type="domain" description="Glycosyltransferase 2-like" evidence="1">
    <location>
        <begin position="21"/>
        <end position="126"/>
    </location>
</feature>
<dbReference type="SUPFAM" id="SSF53448">
    <property type="entry name" value="Nucleotide-diphospho-sugar transferases"/>
    <property type="match status" value="1"/>
</dbReference>
<dbReference type="PANTHER" id="PTHR43685">
    <property type="entry name" value="GLYCOSYLTRANSFERASE"/>
    <property type="match status" value="1"/>
</dbReference>
<evidence type="ECO:0000259" key="1">
    <source>
        <dbReference type="Pfam" id="PF00535"/>
    </source>
</evidence>
<protein>
    <recommendedName>
        <fullName evidence="1">Glycosyltransferase 2-like domain-containing protein</fullName>
    </recommendedName>
</protein>
<organism evidence="2 3">
    <name type="scientific">Lamprobacter modestohalophilus</name>
    <dbReference type="NCBI Taxonomy" id="1064514"/>
    <lineage>
        <taxon>Bacteria</taxon>
        <taxon>Pseudomonadati</taxon>
        <taxon>Pseudomonadota</taxon>
        <taxon>Gammaproteobacteria</taxon>
        <taxon>Chromatiales</taxon>
        <taxon>Chromatiaceae</taxon>
        <taxon>Lamprobacter</taxon>
    </lineage>
</organism>
<comment type="caution">
    <text evidence="2">The sequence shown here is derived from an EMBL/GenBank/DDBJ whole genome shotgun (WGS) entry which is preliminary data.</text>
</comment>
<dbReference type="EMBL" id="NRRY01000044">
    <property type="protein sequence ID" value="MBK1620633.1"/>
    <property type="molecule type" value="Genomic_DNA"/>
</dbReference>
<dbReference type="RefSeq" id="WP_200247819.1">
    <property type="nucleotide sequence ID" value="NZ_NRRY01000044.1"/>
</dbReference>
<dbReference type="AlphaFoldDB" id="A0A9X0WBR4"/>
<evidence type="ECO:0000313" key="3">
    <source>
        <dbReference type="Proteomes" id="UP001138768"/>
    </source>
</evidence>
<accession>A0A9X0WBR4</accession>
<name>A0A9X0WBR4_9GAMM</name>
<reference evidence="2 3" key="1">
    <citation type="journal article" date="2020" name="Microorganisms">
        <title>Osmotic Adaptation and Compatible Solute Biosynthesis of Phototrophic Bacteria as Revealed from Genome Analyses.</title>
        <authorList>
            <person name="Imhoff J.F."/>
            <person name="Rahn T."/>
            <person name="Kunzel S."/>
            <person name="Keller A."/>
            <person name="Neulinger S.C."/>
        </authorList>
    </citation>
    <scope>NUCLEOTIDE SEQUENCE [LARGE SCALE GENOMIC DNA]</scope>
    <source>
        <strain evidence="2 3">DSM 25653</strain>
    </source>
</reference>
<keyword evidence="3" id="KW-1185">Reference proteome</keyword>
<evidence type="ECO:0000313" key="2">
    <source>
        <dbReference type="EMBL" id="MBK1620633.1"/>
    </source>
</evidence>
<dbReference type="Gene3D" id="3.90.550.10">
    <property type="entry name" value="Spore Coat Polysaccharide Biosynthesis Protein SpsA, Chain A"/>
    <property type="match status" value="1"/>
</dbReference>
<gene>
    <name evidence="2" type="ORF">CKO42_19810</name>
</gene>
<dbReference type="InterPro" id="IPR001173">
    <property type="entry name" value="Glyco_trans_2-like"/>
</dbReference>
<sequence length="318" mass="35529">MLETQDERSEDRPLVTFALFAYNQEKYIREAVEGALAQTYSPLEIILSDDCSADSTFAVMKDCSEKYKGPHKIVLNRNERNLGIGAHVNKIINLATGHWVIMAAGDDVSFPHRTRTVMALVSNEGDSLGIVHSSATLVSDVGEVIQDTNAGCWYGNPHDPVDFVVKTRTVLGASQCISKTVANYFGDFDPAIWAEDKIYPLRAMLLGKRIHFIEEPLLRYRVGVGVSSSWSRRTGTKRQRLDAAIKSLRRTETLLKQYLKDSEIATSKPLELEASIQKKLVAINHRISVFGSTTTPWLCTKPSAIIEHYKSVFKRAII</sequence>